<protein>
    <submittedName>
        <fullName evidence="2">Uncharacterized protein</fullName>
    </submittedName>
</protein>
<reference evidence="2 3" key="1">
    <citation type="submission" date="2019-07" db="EMBL/GenBank/DDBJ databases">
        <title>Venturia inaequalis Genome Resource.</title>
        <authorList>
            <person name="Lichtner F.J."/>
        </authorList>
    </citation>
    <scope>NUCLEOTIDE SEQUENCE [LARGE SCALE GENOMIC DNA]</scope>
    <source>
        <strain evidence="2 3">DMI_063113</strain>
    </source>
</reference>
<evidence type="ECO:0000313" key="2">
    <source>
        <dbReference type="EMBL" id="KAE9990329.1"/>
    </source>
</evidence>
<name>A0A8H3VJK4_VENIN</name>
<dbReference type="GO" id="GO:0042790">
    <property type="term" value="P:nucleolar large rRNA transcription by RNA polymerase I"/>
    <property type="evidence" value="ECO:0007669"/>
    <property type="project" value="TreeGrafter"/>
</dbReference>
<evidence type="ECO:0000256" key="1">
    <source>
        <dbReference type="SAM" id="MobiDB-lite"/>
    </source>
</evidence>
<feature type="region of interest" description="Disordered" evidence="1">
    <location>
        <begin position="1"/>
        <end position="51"/>
    </location>
</feature>
<dbReference type="AlphaFoldDB" id="A0A8H3VJK4"/>
<keyword evidence="3" id="KW-1185">Reference proteome</keyword>
<dbReference type="InterPro" id="IPR007224">
    <property type="entry name" value="TIF_Rrn11"/>
</dbReference>
<comment type="caution">
    <text evidence="2">The sequence shown here is derived from an EMBL/GenBank/DDBJ whole genome shotgun (WGS) entry which is preliminary data.</text>
</comment>
<sequence>MHIFAPPHGARRVVTTESGNPPSPRPRHRKRADSNDSASSSSPSTSDPTATGLLDRVRHELHGLNPPLAHLDPSWYEPLSKVNREGLREQHVANLTTLMHHMLLKGDFERAGRAWALLLRSGRLAKNIKTNAGYLSMDVTAHNRWGIGAELLLRNTRDNDHVRDTDQQTEDTHLSEEAFRAARDYYERLIVQYPVHHQRKGPSATNFYAAMFSLWIYEASQRCNFADGHSSSEDDSERLRAAKERELGDARVIASRLDDVIGAPPLDKNPELLQIRAMVALWLGTLQGGEAQETAFERAKGLLLRSRANGGVLWEGVEHIVEEDDW</sequence>
<dbReference type="Pfam" id="PF04090">
    <property type="entry name" value="Rrn11"/>
    <property type="match status" value="1"/>
</dbReference>
<gene>
    <name evidence="2" type="ORF">EG327_001563</name>
</gene>
<dbReference type="EMBL" id="WNWR01000142">
    <property type="protein sequence ID" value="KAE9990329.1"/>
    <property type="molecule type" value="Genomic_DNA"/>
</dbReference>
<dbReference type="GO" id="GO:0017025">
    <property type="term" value="F:TBP-class protein binding"/>
    <property type="evidence" value="ECO:0007669"/>
    <property type="project" value="TreeGrafter"/>
</dbReference>
<dbReference type="Proteomes" id="UP000490939">
    <property type="component" value="Unassembled WGS sequence"/>
</dbReference>
<dbReference type="GO" id="GO:0070860">
    <property type="term" value="C:RNA polymerase I core factor complex"/>
    <property type="evidence" value="ECO:0007669"/>
    <property type="project" value="TreeGrafter"/>
</dbReference>
<accession>A0A8H3VJK4</accession>
<feature type="compositionally biased region" description="Low complexity" evidence="1">
    <location>
        <begin position="35"/>
        <end position="51"/>
    </location>
</feature>
<dbReference type="PANTHER" id="PTHR28244">
    <property type="entry name" value="RNA POLYMERASE I-SPECIFIC TRANSCRIPTION INITIATION FACTOR RRN11"/>
    <property type="match status" value="1"/>
</dbReference>
<organism evidence="2 3">
    <name type="scientific">Venturia inaequalis</name>
    <name type="common">Apple scab fungus</name>
    <dbReference type="NCBI Taxonomy" id="5025"/>
    <lineage>
        <taxon>Eukaryota</taxon>
        <taxon>Fungi</taxon>
        <taxon>Dikarya</taxon>
        <taxon>Ascomycota</taxon>
        <taxon>Pezizomycotina</taxon>
        <taxon>Dothideomycetes</taxon>
        <taxon>Pleosporomycetidae</taxon>
        <taxon>Venturiales</taxon>
        <taxon>Venturiaceae</taxon>
        <taxon>Venturia</taxon>
    </lineage>
</organism>
<dbReference type="InterPro" id="IPR053029">
    <property type="entry name" value="RNA_pol_I-specific_init_factor"/>
</dbReference>
<dbReference type="GO" id="GO:0001164">
    <property type="term" value="F:RNA polymerase I core promoter sequence-specific DNA binding"/>
    <property type="evidence" value="ECO:0007669"/>
    <property type="project" value="InterPro"/>
</dbReference>
<evidence type="ECO:0000313" key="3">
    <source>
        <dbReference type="Proteomes" id="UP000490939"/>
    </source>
</evidence>
<dbReference type="PANTHER" id="PTHR28244:SF1">
    <property type="entry name" value="RNA POLYMERASE I-SPECIFIC TRANSCRIPTION INITIATION FACTOR RRN11"/>
    <property type="match status" value="1"/>
</dbReference>
<proteinExistence type="predicted"/>
<dbReference type="GO" id="GO:0001181">
    <property type="term" value="F:RNA polymerase I general transcription initiation factor activity"/>
    <property type="evidence" value="ECO:0007669"/>
    <property type="project" value="InterPro"/>
</dbReference>